<dbReference type="PANTHER" id="PTHR47990">
    <property type="entry name" value="2-OXOGLUTARATE (2OG) AND FE(II)-DEPENDENT OXYGENASE SUPERFAMILY PROTEIN-RELATED"/>
    <property type="match status" value="1"/>
</dbReference>
<dbReference type="RefSeq" id="WP_136383783.1">
    <property type="nucleotide sequence ID" value="NZ_SSOD01000003.1"/>
</dbReference>
<comment type="similarity">
    <text evidence="11">Belongs to the iron/ascorbate-dependent oxidoreductase family.</text>
</comment>
<evidence type="ECO:0000256" key="7">
    <source>
        <dbReference type="ARBA" id="ARBA00031011"/>
    </source>
</evidence>
<protein>
    <recommendedName>
        <fullName evidence="5">2-oxoglutarate-dependent ethylene/succinate-forming enzyme</fullName>
        <ecNumber evidence="4">1.13.12.19</ecNumber>
        <ecNumber evidence="3">1.14.20.7</ecNumber>
    </recommendedName>
    <alternativeName>
        <fullName evidence="7">2-oxoglutarate dioxygenase (ethylene-forming)</fullName>
    </alternativeName>
    <alternativeName>
        <fullName evidence="8">2-oxoglutarate/L-arginine monooxygenase/decarboxylase (succinate-forming)</fullName>
    </alternativeName>
</protein>
<evidence type="ECO:0000256" key="4">
    <source>
        <dbReference type="ARBA" id="ARBA00012531"/>
    </source>
</evidence>
<dbReference type="Gene3D" id="2.60.120.330">
    <property type="entry name" value="B-lactam Antibiotic, Isopenicillin N Synthase, Chain"/>
    <property type="match status" value="1"/>
</dbReference>
<evidence type="ECO:0000256" key="10">
    <source>
        <dbReference type="ARBA" id="ARBA00049359"/>
    </source>
</evidence>
<evidence type="ECO:0000313" key="14">
    <source>
        <dbReference type="Proteomes" id="UP000307956"/>
    </source>
</evidence>
<evidence type="ECO:0000256" key="5">
    <source>
        <dbReference type="ARBA" id="ARBA00019045"/>
    </source>
</evidence>
<comment type="catalytic activity">
    <reaction evidence="9">
        <text>2-oxoglutarate + O2 + 2 H(+) = ethene + 3 CO2 + H2O</text>
        <dbReference type="Rhea" id="RHEA:31523"/>
        <dbReference type="ChEBI" id="CHEBI:15377"/>
        <dbReference type="ChEBI" id="CHEBI:15378"/>
        <dbReference type="ChEBI" id="CHEBI:15379"/>
        <dbReference type="ChEBI" id="CHEBI:16526"/>
        <dbReference type="ChEBI" id="CHEBI:16810"/>
        <dbReference type="ChEBI" id="CHEBI:18153"/>
        <dbReference type="EC" id="1.13.12.19"/>
    </reaction>
</comment>
<comment type="cofactor">
    <cofactor evidence="1">
        <name>Fe(2+)</name>
        <dbReference type="ChEBI" id="CHEBI:29033"/>
    </cofactor>
</comment>
<dbReference type="Proteomes" id="UP000307956">
    <property type="component" value="Unassembled WGS sequence"/>
</dbReference>
<dbReference type="EC" id="1.13.12.19" evidence="4"/>
<feature type="domain" description="Fe2OG dioxygenase" evidence="12">
    <location>
        <begin position="171"/>
        <end position="270"/>
    </location>
</feature>
<dbReference type="AlphaFoldDB" id="A0A4S4AXK0"/>
<dbReference type="SUPFAM" id="SSF51197">
    <property type="entry name" value="Clavaminate synthase-like"/>
    <property type="match status" value="1"/>
</dbReference>
<evidence type="ECO:0000256" key="9">
    <source>
        <dbReference type="ARBA" id="ARBA00047725"/>
    </source>
</evidence>
<gene>
    <name evidence="13" type="ORF">E6O51_04490</name>
</gene>
<evidence type="ECO:0000256" key="1">
    <source>
        <dbReference type="ARBA" id="ARBA00001954"/>
    </source>
</evidence>
<dbReference type="PRINTS" id="PR00682">
    <property type="entry name" value="IPNSYNTHASE"/>
</dbReference>
<dbReference type="GO" id="GO:0046872">
    <property type="term" value="F:metal ion binding"/>
    <property type="evidence" value="ECO:0007669"/>
    <property type="project" value="UniProtKB-KW"/>
</dbReference>
<comment type="pathway">
    <text evidence="2">Alkene biosynthesis; ethylene biosynthesis via 2-oxoglutarate.</text>
</comment>
<dbReference type="Pfam" id="PF14226">
    <property type="entry name" value="DIOX_N"/>
    <property type="match status" value="1"/>
</dbReference>
<evidence type="ECO:0000259" key="12">
    <source>
        <dbReference type="PROSITE" id="PS51471"/>
    </source>
</evidence>
<evidence type="ECO:0000256" key="3">
    <source>
        <dbReference type="ARBA" id="ARBA00012293"/>
    </source>
</evidence>
<comment type="catalytic activity">
    <reaction evidence="10">
        <text>L-arginine + 2-oxoglutarate + O2 = guanidine + L-glutamate 5-semialdehyde + succinate + CO2</text>
        <dbReference type="Rhea" id="RHEA:31535"/>
        <dbReference type="ChEBI" id="CHEBI:15379"/>
        <dbReference type="ChEBI" id="CHEBI:16526"/>
        <dbReference type="ChEBI" id="CHEBI:16810"/>
        <dbReference type="ChEBI" id="CHEBI:30031"/>
        <dbReference type="ChEBI" id="CHEBI:30087"/>
        <dbReference type="ChEBI" id="CHEBI:32682"/>
        <dbReference type="ChEBI" id="CHEBI:58066"/>
        <dbReference type="EC" id="1.14.20.7"/>
    </reaction>
</comment>
<dbReference type="GO" id="GO:0102276">
    <property type="term" value="F:2-oxoglutarate oxygenase/decarboxylase (ethylene-forming) activity"/>
    <property type="evidence" value="ECO:0007669"/>
    <property type="project" value="UniProtKB-EC"/>
</dbReference>
<dbReference type="GO" id="GO:0009693">
    <property type="term" value="P:ethylene biosynthetic process"/>
    <property type="evidence" value="ECO:0007669"/>
    <property type="project" value="UniProtKB-KW"/>
</dbReference>
<proteinExistence type="inferred from homology"/>
<evidence type="ECO:0000256" key="8">
    <source>
        <dbReference type="ARBA" id="ARBA00031282"/>
    </source>
</evidence>
<dbReference type="InterPro" id="IPR026992">
    <property type="entry name" value="DIOX_N"/>
</dbReference>
<evidence type="ECO:0000256" key="6">
    <source>
        <dbReference type="ARBA" id="ARBA00022666"/>
    </source>
</evidence>
<keyword evidence="14" id="KW-1185">Reference proteome</keyword>
<keyword evidence="11" id="KW-0479">Metal-binding</keyword>
<accession>A0A4S4AXK0</accession>
<sequence>MSNAFPILDLRRFDSDRAGFLADLREAARTDGFFYLVGHGVPDELITTVFSQSRAFFDLPEAAKLGIEMIHSPHFRGYTRTGREITRGKPDWREQIDFGAERPALRLQAGDPAWRRLQGPNQWPTELPELRPAIETWQALGVGIAHKLLRAFAVALEQPEDVFDASFLPDPTQQLKIIRYPGQGQGGGQGCGAHKDSCFVTLLWVEREPGLQVERDGRWIDAPPIPGAFVVNIGEALELASNGYLRATVHRVLSPPAGRDRLSVAFFPGPRLGVTIPLLQLPDALAWQATGPESDPHNPLFYNAGDNALKGRLRSHPDVAARYYADVHAPTGEPASAY</sequence>
<keyword evidence="11" id="KW-0408">Iron</keyword>
<organism evidence="13 14">
    <name type="scientific">Pseudothauera rhizosphaerae</name>
    <dbReference type="NCBI Taxonomy" id="2565932"/>
    <lineage>
        <taxon>Bacteria</taxon>
        <taxon>Pseudomonadati</taxon>
        <taxon>Pseudomonadota</taxon>
        <taxon>Betaproteobacteria</taxon>
        <taxon>Rhodocyclales</taxon>
        <taxon>Zoogloeaceae</taxon>
        <taxon>Pseudothauera</taxon>
    </lineage>
</organism>
<dbReference type="InterPro" id="IPR050231">
    <property type="entry name" value="Iron_ascorbate_oxido_reductase"/>
</dbReference>
<reference evidence="13 14" key="1">
    <citation type="submission" date="2019-04" db="EMBL/GenBank/DDBJ databases">
        <title>Azoarcus rhizosphaerae sp. nov. isolated from rhizosphere of Ficus religiosa.</title>
        <authorList>
            <person name="Lin S.-Y."/>
            <person name="Hameed A."/>
            <person name="Hsu Y.-H."/>
            <person name="Young C.-C."/>
        </authorList>
    </citation>
    <scope>NUCLEOTIDE SEQUENCE [LARGE SCALE GENOMIC DNA]</scope>
    <source>
        <strain evidence="13 14">CC-YHH848</strain>
    </source>
</reference>
<dbReference type="InterPro" id="IPR005123">
    <property type="entry name" value="Oxoglu/Fe-dep_dioxygenase_dom"/>
</dbReference>
<dbReference type="InterPro" id="IPR027443">
    <property type="entry name" value="IPNS-like_sf"/>
</dbReference>
<evidence type="ECO:0000256" key="11">
    <source>
        <dbReference type="RuleBase" id="RU003682"/>
    </source>
</evidence>
<keyword evidence="6" id="KW-0266">Ethylene biosynthesis</keyword>
<comment type="caution">
    <text evidence="13">The sequence shown here is derived from an EMBL/GenBank/DDBJ whole genome shotgun (WGS) entry which is preliminary data.</text>
</comment>
<dbReference type="InterPro" id="IPR044861">
    <property type="entry name" value="IPNS-like_FE2OG_OXY"/>
</dbReference>
<keyword evidence="11" id="KW-0560">Oxidoreductase</keyword>
<evidence type="ECO:0000313" key="13">
    <source>
        <dbReference type="EMBL" id="THF63332.1"/>
    </source>
</evidence>
<evidence type="ECO:0000256" key="2">
    <source>
        <dbReference type="ARBA" id="ARBA00004767"/>
    </source>
</evidence>
<dbReference type="EC" id="1.14.20.7" evidence="3"/>
<dbReference type="EMBL" id="SSOD01000003">
    <property type="protein sequence ID" value="THF63332.1"/>
    <property type="molecule type" value="Genomic_DNA"/>
</dbReference>
<dbReference type="PROSITE" id="PS51471">
    <property type="entry name" value="FE2OG_OXY"/>
    <property type="match status" value="1"/>
</dbReference>
<dbReference type="Pfam" id="PF03171">
    <property type="entry name" value="2OG-FeII_Oxy"/>
    <property type="match status" value="1"/>
</dbReference>
<dbReference type="OrthoDB" id="21825at2"/>
<name>A0A4S4AXK0_9RHOO</name>